<dbReference type="AlphaFoldDB" id="A0A6I4ZV49"/>
<reference evidence="1 2" key="1">
    <citation type="submission" date="2019-11" db="EMBL/GenBank/DDBJ databases">
        <title>Genome sequences of 17 halophilic strains isolated from different environments.</title>
        <authorList>
            <person name="Furrow R.E."/>
        </authorList>
    </citation>
    <scope>NUCLEOTIDE SEQUENCE [LARGE SCALE GENOMIC DNA]</scope>
    <source>
        <strain evidence="1 2">22514_16_FS</strain>
    </source>
</reference>
<dbReference type="Proteomes" id="UP000468638">
    <property type="component" value="Unassembled WGS sequence"/>
</dbReference>
<protein>
    <submittedName>
        <fullName evidence="1">Uncharacterized protein</fullName>
    </submittedName>
</protein>
<dbReference type="EMBL" id="WMEQ01000003">
    <property type="protein sequence ID" value="MYL33024.1"/>
    <property type="molecule type" value="Genomic_DNA"/>
</dbReference>
<dbReference type="RefSeq" id="WP_160846928.1">
    <property type="nucleotide sequence ID" value="NZ_WMEQ01000003.1"/>
</dbReference>
<sequence length="78" mass="9384">MGNVSLLRLQSNQWNTGHSIVLCTYLDTDIHEMDNLLEKYKTHNIQIKKELFMLQFEYKRPLWCGLFGKMIFVSNFLW</sequence>
<gene>
    <name evidence="1" type="ORF">GLW05_05370</name>
</gene>
<accession>A0A6I4ZV49</accession>
<name>A0A6I4ZV49_9BACI</name>
<evidence type="ECO:0000313" key="2">
    <source>
        <dbReference type="Proteomes" id="UP000468638"/>
    </source>
</evidence>
<proteinExistence type="predicted"/>
<organism evidence="1 2">
    <name type="scientific">Pontibacillus yanchengensis</name>
    <dbReference type="NCBI Taxonomy" id="462910"/>
    <lineage>
        <taxon>Bacteria</taxon>
        <taxon>Bacillati</taxon>
        <taxon>Bacillota</taxon>
        <taxon>Bacilli</taxon>
        <taxon>Bacillales</taxon>
        <taxon>Bacillaceae</taxon>
        <taxon>Pontibacillus</taxon>
    </lineage>
</organism>
<comment type="caution">
    <text evidence="1">The sequence shown here is derived from an EMBL/GenBank/DDBJ whole genome shotgun (WGS) entry which is preliminary data.</text>
</comment>
<evidence type="ECO:0000313" key="1">
    <source>
        <dbReference type="EMBL" id="MYL33024.1"/>
    </source>
</evidence>